<feature type="domain" description="Ketosynthase family 3 (KS3)" evidence="12">
    <location>
        <begin position="35"/>
        <end position="461"/>
    </location>
</feature>
<feature type="region of interest" description="Disordered" evidence="10">
    <location>
        <begin position="4041"/>
        <end position="4074"/>
    </location>
</feature>
<keyword evidence="4" id="KW-0597">Phosphoprotein</keyword>
<dbReference type="InterPro" id="IPR041618">
    <property type="entry name" value="PKS_DE"/>
</dbReference>
<dbReference type="GO" id="GO:0004312">
    <property type="term" value="F:fatty acid synthase activity"/>
    <property type="evidence" value="ECO:0007669"/>
    <property type="project" value="TreeGrafter"/>
</dbReference>
<dbReference type="Gene3D" id="6.10.140.1830">
    <property type="match status" value="1"/>
</dbReference>
<dbReference type="PROSITE" id="PS52004">
    <property type="entry name" value="KS3_2"/>
    <property type="match status" value="3"/>
</dbReference>
<dbReference type="Gene3D" id="3.40.47.10">
    <property type="match status" value="3"/>
</dbReference>
<dbReference type="InterPro" id="IPR049900">
    <property type="entry name" value="PKS_mFAS_DH"/>
</dbReference>
<dbReference type="FunFam" id="3.40.47.10:FF:000019">
    <property type="entry name" value="Polyketide synthase type I"/>
    <property type="match status" value="3"/>
</dbReference>
<dbReference type="SUPFAM" id="SSF47336">
    <property type="entry name" value="ACP-like"/>
    <property type="match status" value="3"/>
</dbReference>
<dbReference type="PROSITE" id="PS00606">
    <property type="entry name" value="KS3_1"/>
    <property type="match status" value="3"/>
</dbReference>
<dbReference type="InterPro" id="IPR020843">
    <property type="entry name" value="ER"/>
</dbReference>
<dbReference type="FunFam" id="1.10.1200.10:FF:000007">
    <property type="entry name" value="Probable polyketide synthase pks17"/>
    <property type="match status" value="3"/>
</dbReference>
<dbReference type="Pfam" id="PF08659">
    <property type="entry name" value="KR"/>
    <property type="match status" value="3"/>
</dbReference>
<feature type="domain" description="Carrier" evidence="11">
    <location>
        <begin position="3526"/>
        <end position="3601"/>
    </location>
</feature>
<keyword evidence="6" id="KW-0045">Antibiotic biosynthesis</keyword>
<evidence type="ECO:0000256" key="4">
    <source>
        <dbReference type="ARBA" id="ARBA00022553"/>
    </source>
</evidence>
<keyword evidence="5" id="KW-0808">Transferase</keyword>
<feature type="region of interest" description="C-terminal hotdog fold" evidence="9">
    <location>
        <begin position="2571"/>
        <end position="2716"/>
    </location>
</feature>
<feature type="domain" description="Ketosynthase family 3 (KS3)" evidence="12">
    <location>
        <begin position="1513"/>
        <end position="1939"/>
    </location>
</feature>
<dbReference type="GO" id="GO:0031177">
    <property type="term" value="F:phosphopantetheine binding"/>
    <property type="evidence" value="ECO:0007669"/>
    <property type="project" value="InterPro"/>
</dbReference>
<dbReference type="InterPro" id="IPR057326">
    <property type="entry name" value="KR_dom"/>
</dbReference>
<dbReference type="Gene3D" id="3.90.180.10">
    <property type="entry name" value="Medium-chain alcohol dehydrogenases, catalytic domain"/>
    <property type="match status" value="1"/>
</dbReference>
<evidence type="ECO:0000256" key="10">
    <source>
        <dbReference type="SAM" id="MobiDB-lite"/>
    </source>
</evidence>
<feature type="active site" description="Proton acceptor; for dehydratase activity" evidence="9">
    <location>
        <position position="2466"/>
    </location>
</feature>
<feature type="domain" description="Carrier" evidence="11">
    <location>
        <begin position="5081"/>
        <end position="5156"/>
    </location>
</feature>
<dbReference type="GO" id="GO:0004315">
    <property type="term" value="F:3-oxoacyl-[acyl-carrier-protein] synthase activity"/>
    <property type="evidence" value="ECO:0007669"/>
    <property type="project" value="InterPro"/>
</dbReference>
<dbReference type="InterPro" id="IPR036736">
    <property type="entry name" value="ACP-like_sf"/>
</dbReference>
<dbReference type="Gene3D" id="3.30.70.3290">
    <property type="match status" value="3"/>
</dbReference>
<dbReference type="Pfam" id="PF00550">
    <property type="entry name" value="PP-binding"/>
    <property type="match status" value="3"/>
</dbReference>
<dbReference type="SUPFAM" id="SSF53901">
    <property type="entry name" value="Thiolase-like"/>
    <property type="match status" value="3"/>
</dbReference>
<dbReference type="FunFam" id="3.40.50.720:FF:000209">
    <property type="entry name" value="Polyketide synthase Pks12"/>
    <property type="match status" value="1"/>
</dbReference>
<dbReference type="InterPro" id="IPR055123">
    <property type="entry name" value="SpnB-like_Rossmann"/>
</dbReference>
<dbReference type="EMBL" id="MK303577">
    <property type="protein sequence ID" value="QBF51759.1"/>
    <property type="molecule type" value="Genomic_DNA"/>
</dbReference>
<dbReference type="InterPro" id="IPR032821">
    <property type="entry name" value="PKS_assoc"/>
</dbReference>
<dbReference type="Pfam" id="PF08240">
    <property type="entry name" value="ADH_N"/>
    <property type="match status" value="1"/>
</dbReference>
<comment type="cofactor">
    <cofactor evidence="1">
        <name>pantetheine 4'-phosphate</name>
        <dbReference type="ChEBI" id="CHEBI:47942"/>
    </cofactor>
</comment>
<dbReference type="InterPro" id="IPR014030">
    <property type="entry name" value="Ketoacyl_synth_N"/>
</dbReference>
<keyword evidence="3" id="KW-0596">Phosphopantetheine</keyword>
<dbReference type="InterPro" id="IPR013154">
    <property type="entry name" value="ADH-like_N"/>
</dbReference>
<dbReference type="NCBIfam" id="NF045894">
    <property type="entry name" value="PKS_plus_SDR"/>
    <property type="match status" value="1"/>
</dbReference>
<dbReference type="InterPro" id="IPR050091">
    <property type="entry name" value="PKS_NRPS_Biosynth_Enz"/>
</dbReference>
<evidence type="ECO:0000256" key="2">
    <source>
        <dbReference type="ARBA" id="ARBA00004792"/>
    </source>
</evidence>
<dbReference type="PROSITE" id="PS00012">
    <property type="entry name" value="PHOSPHOPANTETHEINE"/>
    <property type="match status" value="3"/>
</dbReference>
<feature type="domain" description="Ketosynthase family 3 (KS3)" evidence="12">
    <location>
        <begin position="3622"/>
        <end position="4038"/>
    </location>
</feature>
<dbReference type="Gene3D" id="3.40.50.720">
    <property type="entry name" value="NAD(P)-binding Rossmann-like Domain"/>
    <property type="match status" value="3"/>
</dbReference>
<name>A0A493R178_9ACTN</name>
<dbReference type="Pfam" id="PF18369">
    <property type="entry name" value="PKS_DE"/>
    <property type="match status" value="1"/>
</dbReference>
<dbReference type="FunFam" id="3.40.366.10:FF:000002">
    <property type="entry name" value="Probable polyketide synthase 2"/>
    <property type="match status" value="3"/>
</dbReference>
<dbReference type="Pfam" id="PF21089">
    <property type="entry name" value="PKS_DH_N"/>
    <property type="match status" value="1"/>
</dbReference>
<evidence type="ECO:0000256" key="5">
    <source>
        <dbReference type="ARBA" id="ARBA00022679"/>
    </source>
</evidence>
<dbReference type="InterPro" id="IPR020841">
    <property type="entry name" value="PKS_Beta-ketoAc_synthase_dom"/>
</dbReference>
<dbReference type="SMART" id="SM00829">
    <property type="entry name" value="PKS_ER"/>
    <property type="match status" value="1"/>
</dbReference>
<proteinExistence type="predicted"/>
<dbReference type="SUPFAM" id="SSF55048">
    <property type="entry name" value="Probable ACP-binding domain of malonyl-CoA ACP transacylase"/>
    <property type="match status" value="3"/>
</dbReference>
<dbReference type="PROSITE" id="PS50075">
    <property type="entry name" value="CARRIER"/>
    <property type="match status" value="3"/>
</dbReference>
<dbReference type="Gene3D" id="1.10.1200.10">
    <property type="entry name" value="ACP-like"/>
    <property type="match status" value="3"/>
</dbReference>
<dbReference type="InterPro" id="IPR006162">
    <property type="entry name" value="Ppantetheine_attach_site"/>
</dbReference>
<dbReference type="Gene3D" id="3.10.129.110">
    <property type="entry name" value="Polyketide synthase dehydratase"/>
    <property type="match status" value="1"/>
</dbReference>
<protein>
    <submittedName>
        <fullName evidence="14">Type I polyketide synthase</fullName>
    </submittedName>
</protein>
<dbReference type="SMART" id="SM00826">
    <property type="entry name" value="PKS_DH"/>
    <property type="match status" value="1"/>
</dbReference>
<dbReference type="InterPro" id="IPR009081">
    <property type="entry name" value="PP-bd_ACP"/>
</dbReference>
<feature type="region of interest" description="N-terminal hotdog fold" evidence="9">
    <location>
        <begin position="2418"/>
        <end position="2559"/>
    </location>
</feature>
<dbReference type="SMART" id="SM00823">
    <property type="entry name" value="PKS_PP"/>
    <property type="match status" value="3"/>
</dbReference>
<dbReference type="InterPro" id="IPR013968">
    <property type="entry name" value="PKS_KR"/>
</dbReference>
<dbReference type="CDD" id="cd08952">
    <property type="entry name" value="KR_1_SDR_x"/>
    <property type="match status" value="2"/>
</dbReference>
<dbReference type="InterPro" id="IPR011032">
    <property type="entry name" value="GroES-like_sf"/>
</dbReference>
<dbReference type="InterPro" id="IPR020806">
    <property type="entry name" value="PKS_PP-bd"/>
</dbReference>
<evidence type="ECO:0000259" key="13">
    <source>
        <dbReference type="PROSITE" id="PS52019"/>
    </source>
</evidence>
<dbReference type="InterPro" id="IPR015083">
    <property type="entry name" value="NorB/c/GfsB-D-like_docking"/>
</dbReference>
<dbReference type="InterPro" id="IPR020807">
    <property type="entry name" value="PKS_DH"/>
</dbReference>
<dbReference type="SMART" id="SM00827">
    <property type="entry name" value="PKS_AT"/>
    <property type="match status" value="3"/>
</dbReference>
<dbReference type="InterPro" id="IPR049552">
    <property type="entry name" value="PKS_DH_N"/>
</dbReference>
<dbReference type="Pfam" id="PF22621">
    <property type="entry name" value="CurL-like_PKS_C"/>
    <property type="match status" value="1"/>
</dbReference>
<evidence type="ECO:0000256" key="1">
    <source>
        <dbReference type="ARBA" id="ARBA00001957"/>
    </source>
</evidence>
<dbReference type="Pfam" id="PF13602">
    <property type="entry name" value="ADH_zinc_N_2"/>
    <property type="match status" value="1"/>
</dbReference>
<dbReference type="InterPro" id="IPR014031">
    <property type="entry name" value="Ketoacyl_synth_C"/>
</dbReference>
<dbReference type="Pfam" id="PF16197">
    <property type="entry name" value="KAsynt_C_assoc"/>
    <property type="match status" value="2"/>
</dbReference>
<feature type="domain" description="PKS/mFAS DH" evidence="13">
    <location>
        <begin position="2418"/>
        <end position="2716"/>
    </location>
</feature>
<dbReference type="GO" id="GO:0033068">
    <property type="term" value="P:macrolide biosynthetic process"/>
    <property type="evidence" value="ECO:0007669"/>
    <property type="project" value="UniProtKB-ARBA"/>
</dbReference>
<dbReference type="Gene3D" id="3.40.366.10">
    <property type="entry name" value="Malonyl-Coenzyme A Acyl Carrier Protein, domain 2"/>
    <property type="match status" value="3"/>
</dbReference>
<evidence type="ECO:0000259" key="12">
    <source>
        <dbReference type="PROSITE" id="PS52004"/>
    </source>
</evidence>
<dbReference type="CDD" id="cd05195">
    <property type="entry name" value="enoyl_red"/>
    <property type="match status" value="1"/>
</dbReference>
<feature type="domain" description="Carrier" evidence="11">
    <location>
        <begin position="1419"/>
        <end position="1494"/>
    </location>
</feature>
<dbReference type="SUPFAM" id="SSF51735">
    <property type="entry name" value="NAD(P)-binding Rossmann-fold domains"/>
    <property type="match status" value="7"/>
</dbReference>
<dbReference type="CDD" id="cd08956">
    <property type="entry name" value="KR_3_FAS_SDR_x"/>
    <property type="match status" value="1"/>
</dbReference>
<comment type="pathway">
    <text evidence="2">Antibiotic biosynthesis.</text>
</comment>
<dbReference type="InterPro" id="IPR049551">
    <property type="entry name" value="PKS_DH_C"/>
</dbReference>
<dbReference type="InterPro" id="IPR016035">
    <property type="entry name" value="Acyl_Trfase/lysoPLipase"/>
</dbReference>
<dbReference type="InterPro" id="IPR042104">
    <property type="entry name" value="PKS_dehydratase_sf"/>
</dbReference>
<dbReference type="PANTHER" id="PTHR43775:SF51">
    <property type="entry name" value="INACTIVE PHENOLPHTHIOCEROL SYNTHESIS POLYKETIDE SYNTHASE TYPE I PKS1-RELATED"/>
    <property type="match status" value="1"/>
</dbReference>
<evidence type="ECO:0000256" key="8">
    <source>
        <dbReference type="ARBA" id="ARBA00023315"/>
    </source>
</evidence>
<dbReference type="PROSITE" id="PS52019">
    <property type="entry name" value="PKS_MFAS_DH"/>
    <property type="match status" value="1"/>
</dbReference>
<dbReference type="SUPFAM" id="SSF50129">
    <property type="entry name" value="GroES-like"/>
    <property type="match status" value="1"/>
</dbReference>
<dbReference type="Pfam" id="PF08990">
    <property type="entry name" value="Docking"/>
    <property type="match status" value="1"/>
</dbReference>
<dbReference type="FunFam" id="3.90.180.10:FF:000032">
    <property type="entry name" value="Probable polyketide synthase pks1"/>
    <property type="match status" value="1"/>
</dbReference>
<dbReference type="GO" id="GO:0016491">
    <property type="term" value="F:oxidoreductase activity"/>
    <property type="evidence" value="ECO:0007669"/>
    <property type="project" value="InterPro"/>
</dbReference>
<dbReference type="Pfam" id="PF22953">
    <property type="entry name" value="SpnB_Rossmann"/>
    <property type="match status" value="1"/>
</dbReference>
<dbReference type="InterPro" id="IPR016036">
    <property type="entry name" value="Malonyl_transacylase_ACP-bd"/>
</dbReference>
<evidence type="ECO:0000256" key="9">
    <source>
        <dbReference type="PROSITE-ProRule" id="PRU01363"/>
    </source>
</evidence>
<accession>A0A493R178</accession>
<dbReference type="SMART" id="SM00825">
    <property type="entry name" value="PKS_KS"/>
    <property type="match status" value="3"/>
</dbReference>
<gene>
    <name evidence="14" type="primary">scaP6</name>
</gene>
<evidence type="ECO:0000256" key="6">
    <source>
        <dbReference type="ARBA" id="ARBA00023194"/>
    </source>
</evidence>
<sequence>MVAADDEKYMEYLKRVTTELRQTRRQLREAEGRDQEPIAIVAMSCRYPGSVRTPEDLWQLVAEGGDAVSDFPVDRGWDVDAAYDPDPDKPGSIYVREGGFLHDAGYFDPAFFGMSPREALATDPQQRLLLEVAWEAFERAGIDPTSVRGSNGGVFVGAATSGYGIGVADLPEGVQGLLLAGNATSVASGRIAYTLGLEGPAVTVDTACSSSLVALHWACHALRRGECDLALAGGVAVMCTPAMFFEFSRQRGLAADGRCKPFSDDADGTGWSEGAGMLLVERLSDARKNGHPVLAVVRGTAINSDGASNGLTAPNGPSQQRVIRSALSRAGLAPSDVDAVDAHGTGTSLGDPIEAQALLATYGKDRADHGPLQLGSLKSNIGHTQSAAGVGSVIKMVMAMHHGSLPKSLHISEPSRHIEWSAGEVEVLTEAKPWQHEGRPRRAGVSSFGISGTNAHAILEEAPADEEAPAPDTDGEPARTLPLVPWVVSARSAAALRAQAAQLLTRVKQDELDLTDIGHSLTTSRTAFEHRAVVLAEDRAAALRGLEELATTGIEGPNADVVGGRTMRGATAFLFTGQGAQHPGMGRELYAAFPAFAAAFDETCALFDTHLKRPLRDIVFGEAPDADVLHRTAFTQPALFAVEVALYRLVESWGVKPKYLVGHSIGELVAAHVAGVLSLADACRLVAARGRLMEALPAGGAMVALQATEEEVLPLLAGQEQRVSIAAVNGPRSVVVSGEESVVAEIADRFESEGRKVKRLQVSHAFHSPLMEPMLAEFRAVAESVSFAEPRIPVVSNVTGELATAEQLTSPDYWVRHVRDAVRFADGVRWLAEHGVTRLLELGPGGTLTAMAQSCLADTGDDDTERVYLAALRANRPETTSLMSAMAGAFASGAPLDWSAYFAGTGARRVDLPTYAFQRERYWLESTGAAPEPHEQSAVDGWRYRVEWKPLVAPSGGALGGRWLAVVDPGEVWSEAVVAGLAGCGVTVARVECVAGEVDRGSLAERVREVASDEPVAGVLVVGCAEVARSAVVVQALGDAGVGGRVWWVTRGAVAVGRSDGGPDPAGAAVWGLGRVAALEFPDRWGGLVDLPETLDRRALDRLVGVVADGGEDQVAVRASGVFGRRLVHASAPAADVVGGWTPRGTVLITGGTGALGARVARWVAERGAEHVVLTSRRGLEAPGAVELEAELSGLGVRVTVAACDVADREAVQQLLSGCAVDAVVHAAGVVDSVPLGDAGVEHFAEVMGAKVSGAVVLDEVLGDRALDAFVVFSSIAGVWGSGGQAAYAAGNAFVEGLVEARRVRGAVGCSVAWGPWSGGGMAGTEGAEEHLLRRGLRALDPALAVSALESAVGAGEGSVVVADVDWERFAPAFTSGRPSPLIEDLPEVRAALGAGGETSGAGVMRERLSGLSVVERERALLELVRTHAAAVLGYQKPELLEARSAFRDLGFDSLTAVELRGRLNTETGLRLPATVVFDYPSPVDLARFLGEELLGTGADAVPGLPVAASVSDDPVVIVGMSCRLPGGVASPEDLWRLVAGGEDAVTELPDDRGWDLDALYDPTPGRPGKSYSRHGGFVSGVDQFDPAFFGISPREAVAIDPQQRLLLETSWEALERTGVDPQTLRGSRAGVFVGSNGQDYPALLLSTREGQDGYLGTGNAAAVVSGRISYALGLEGPAVTVDTACSSSLVALHLAVQSLRSGECDLALAGGVTVMSTPGAFIEFSQQRGLAADGRCKAFSDAADGTGWGEGAGVLVVERLSDARRHGHRVLAVVAGSAVNQDGASNGLTAPNGPSQQRVIRQALAGAGLSPSDVDVVEAHGTGTSLGDPIEAQALLATYGQGRDADRPLWLGSVKSNIGHTQAAAGAAGVIKMVLALRHGVLPQTLHADEPSSHVDWSAGDVRLLAEAVSWPEGERPRRAGVSAFGVSGTNAHVVIEQAPVEESAEAAPVGDVGVVPWVVSARSREGLRAQAQRLLAHVEARPELAAPEVGFALTTTRSAFEHRAVVLGTERGALVDGLRALAAGDEAASVVSALAAPEARLALLFTGQGAQRLGMGRELYDAFPVFADAYDEVCARFDGELATPLREVVFGEDAEVLNQTAVTQPALFAVEVALFRLVESFGVRPDYLVGHSIGELVAAHIAGVLSLADACRLVAARGRLMQALPTGGAMVALQATEDEVLPLLDGQEQRVSIAAVNGPRSVVVSGEEAVVAEIASRFESEGRKVKRLQVSHAFHSPLMEPMLDEFRAVAESLTFEEPRIPVVSNVTGRLATSQELTSPAYWVRHVREAVRFADGIGWLAEHEVTRFLEIGPDGTLTAMAQGCLDGDTDADQVVIPTLRGDDRGEISALLTAAGRAFAHGITIDWPALFPTTADEGSTLTPIDLPTYAFQHQRYWPRFTGLPAGDLGSAGLVSARHPLLGAAVSLAGSADGTDGFDGAYGSAGSDAVVFTGRVSVTAQPWLAEHCVSGSVLLPGTAFLELAVRAGDQVGCAQVEELTLQAPLILPERGAVQIQVAVGAADETGRRTLSVYSRPQDAPADQPWVRHAVGVLGTDGAAPGAGLSQWPPAGAEPVSVEGLYEGLTAAGFGYGPVFRGLRQVWSRGDELFATVELPESSVPEAAGFGLHPALLDSVLHALGLVESGRTDGDGTGESRGRLPFSWSGATLHASGASVLRARLTVRGPDSVALELADASGGPVATIDSLVLRPVSADGIAQARAGGQDTALHTVDWIPLPEPSTAGAPPVSVGAAVDASEGAAGRLDLSAIGAAVYPDLASLPQDGVPSHVLLRLDAPGGEPAAAAHTATHRALTLLQAWLSEERFAAARLVVVTQGAVTVDERRPDPALAAVWGLVRSARSEHPDRFTLVDLDGASESLAALPAALAGDEPELAVRAGQVYVPRLSRHVRPDALPVPEQSGAWCLDIAEKGTLANLHLAESPTAQAELGTGQVRIAVRAAGLNFRDVLNALGMYPGDAVALGIEGAGVVTEVGPGVTGFAPGDRVMGLFTQSFGPRAVADARTLARIPGGWTFAQAASVPVVFLTAYYALVDLGELQAGESVLVHAAAGGVGMAAVQLAWHLGAEVFGTASPGKWGTLRASGLDEAHIASSRELDFERSFLETTGGRGVDVVLDSLAREFVDASLRLLPRGGRFLEMGKTDVRDPREVAADHEGVRYRAFDLFDAGPERIGEMLTALVALFEQDVLRPLPLTAWDVRKAPEAFRHLSQAKNVGKVVLTMPVPLDAEGTVLVTGGTGGLGALLARHLVTEHGVRHLVLSSRRGPQAPGAAALREDLTALGAEVTVAACDTADREALRELLGSVPPSHPLTAVVHTAGVLDDGVLSSLTPERLDAVLVPKADAVSALHELTRGEDLAAFVVFSSVAGTFGGSGQGNYAAANAFLDAFAQARHGAGLPATALAWGPWAPGAGMTGELSDADLRRMARGGMVPFTAEQGMAAFDAAFRTAEAVYAPVRLDQAALRAPQSAPPALLRGLVTGSARRSAASADVGDAAESLRTGLAALPAAEREPAVLELVRSQAALVLGHAGPEAVEPARDFRGLGIDSLTAVELRNRLGAATGLRLPATLVFDYPSPTALARHVCTELFGDDEAAATPVAVTGRPVTGEEQLAVVAMSCRFPGGAGSPEEFWRLLADGVDALSPLPADRGWQTGDDAARVEGGFLYDSGDFDADFFGISPREAVTMDPQQRLLLEISWEALERAGIDPATLRGSRTGVFAGTNYQGYGSAAHTLPEGTEGQLLTGHATSVTSGRVSYALGLEGPAVTVDTACSSSLVALHLAAQALRLGECDLAFAGGVTVMATPGAFVEFGRQGGLAGDGRCKAFADDADGTGWGEGAGIVLVERLSDARRNGHPVLAVLRGSAVNQDGASNGLTAPNGPSQQRVIRAALANAGLDAHEVDAVEAHGTGTSLGDPIEAQALIATYGQDRAADRPLWLGSVKSNIGHTQAAAGIAGVIKMVLALQKGVLPRTLHVNEPSSHVDWSAGEVRLLTRAVEWPRNELPRRAGVSSFGISGTNAHVVLEQYGAADGGPQESTPLDRTAPAEAVRAGDDGTEDPAEPVVWPLSARSGAALRDQAKRLRAHLTDHPDLSVREVGYSLATTRAAFDHRAALVAGDREAFLKGLAALARGEDTAELVRGRADTGGKLAFLFSGQGSQRAGMGRELHARFPAYAAAFDEACAEFDRHLERPLREIVFADEGTPEAALLDRTAYTQPALFAVGTALHALVTSWGIRPDVLIGHSIGELTAAHVAGVLTLEDACRLVAARGRLMQALPEGGAMIAVQAAEEEVRPLLAGLADRAGIAAVNGPTAVVVSGAQDAVTEIAAQLAERGRKTRRLRVSHAFHSPLMDTMLAEFGEIARGVRYAPPRVPVISNLTGEPAADADLTSPDYWVRHVREAVRFCDGVRRLEADGVRTYLELGPDGALAAMAWESLREPGEEAAALPVLRRERPEARSALLAAASLHVRGLGTGPAALYGEGARRVELPTYAFQRRRYWLEPAGPQTGAEAAQSLDDQFWAAVEHADPGELAERLHLAGDAPLHEVLPALSSWRHQQRERTVADGWEYRVGWRPAADAAAPVLSGTWLLAHPAGHGDRAWETALTAGLTAHGAAAVVPVEVDCARADRKSLADQLATLLGGSGPFDGVLSLLGTDEEPHRGQPATPGGLAATMALVQALDDLGTAAPLWCATTGAVAVREGEAVPSPVQAAVWGLGRVAALEQPQGWGGLVDLPAEPDARAVERLCAVLEAGSAEDQVAVRGSGVFVRRLVRAQVPAPGADEPWACTGTVLITGGTGALGAHVARRLADRGAAHLILAGRRGPQAEGAAELRAELTARGTRVTLAACDAADRDALARLLAEHPVDAVFHAAGVLDDGLLAGLDGDRLDAVLRAKMAAAAHLHELTDGLTAFVMFSSFAGTAGATGQANYAAANAYLDALAAHRHALGLPATSVAWGPWAGAGMAAGGAGDEQLAERLSRGGMGTLDPRLAVDALERALTRGDTTLTVADVDWARFVPGFTSVRPSALLADLPEARRAAPARESADGDGPGGLRALRAQLAGRSETDQERVLVTLVRTQVAGVLGYDAVDAIDPKRAFSELGFDSLMAVELRNRLGLATGTQLPATLLFDHPTAVALARHLRTQVAAGDSAGALPALAELDRLEDVLAEVAQDDPQRARIASRLQTLLAKWSERAEADTAADDGAGVSDRINSATADEIFDFIDNDLGMS</sequence>
<dbReference type="Pfam" id="PF00109">
    <property type="entry name" value="ketoacyl-synt"/>
    <property type="match status" value="3"/>
</dbReference>
<reference evidence="14" key="1">
    <citation type="journal article" date="2019" name="Org. Biomol. Chem.">
        <title>Structure elucidation and biosynthetic gene cluster analysis of caniferolides A-D, new bioactive glycosylated 36-membered polyol macrolides from the marine-derived Streptomyces caniferus CA-271066.</title>
        <authorList>
            <person name="Perez-Victoria I."/>
            <person name="Oves-Costales D."/>
            <person name="Lacret R."/>
            <person name="Martin J."/>
            <person name="Sanchez-Hidalgo M."/>
            <person name="Diaz C."/>
            <person name="Cautain B."/>
            <person name="Vicente F."/>
            <person name="Genilloud O."/>
            <person name="Reyes F."/>
        </authorList>
    </citation>
    <scope>NUCLEOTIDE SEQUENCE</scope>
    <source>
        <strain evidence="14">CA-271066</strain>
    </source>
</reference>
<dbReference type="Pfam" id="PF00698">
    <property type="entry name" value="Acyl_transf_1"/>
    <property type="match status" value="3"/>
</dbReference>
<dbReference type="Gene3D" id="3.40.50.11460">
    <property type="match status" value="1"/>
</dbReference>
<evidence type="ECO:0000256" key="7">
    <source>
        <dbReference type="ARBA" id="ARBA00023268"/>
    </source>
</evidence>
<dbReference type="PANTHER" id="PTHR43775">
    <property type="entry name" value="FATTY ACID SYNTHASE"/>
    <property type="match status" value="1"/>
</dbReference>
<dbReference type="InterPro" id="IPR036291">
    <property type="entry name" value="NAD(P)-bd_dom_sf"/>
</dbReference>
<dbReference type="SMART" id="SM01294">
    <property type="entry name" value="PKS_PP_betabranch"/>
    <property type="match status" value="3"/>
</dbReference>
<keyword evidence="8" id="KW-0012">Acyltransferase</keyword>
<feature type="active site" description="Proton donor; for dehydratase activity" evidence="9">
    <location>
        <position position="2632"/>
    </location>
</feature>
<dbReference type="InterPro" id="IPR014043">
    <property type="entry name" value="Acyl_transferase_dom"/>
</dbReference>
<keyword evidence="7" id="KW-0511">Multifunctional enzyme</keyword>
<dbReference type="InterPro" id="IPR001227">
    <property type="entry name" value="Ac_transferase_dom_sf"/>
</dbReference>
<dbReference type="Pfam" id="PF14765">
    <property type="entry name" value="PS-DH"/>
    <property type="match status" value="1"/>
</dbReference>
<dbReference type="InterPro" id="IPR018201">
    <property type="entry name" value="Ketoacyl_synth_AS"/>
</dbReference>
<dbReference type="GO" id="GO:0006633">
    <property type="term" value="P:fatty acid biosynthetic process"/>
    <property type="evidence" value="ECO:0007669"/>
    <property type="project" value="InterPro"/>
</dbReference>
<dbReference type="Pfam" id="PF02801">
    <property type="entry name" value="Ketoacyl-synt_C"/>
    <property type="match status" value="3"/>
</dbReference>
<evidence type="ECO:0000256" key="3">
    <source>
        <dbReference type="ARBA" id="ARBA00022450"/>
    </source>
</evidence>
<organism evidence="14">
    <name type="scientific">Streptomyces caniferus</name>
    <dbReference type="NCBI Taxonomy" id="285557"/>
    <lineage>
        <taxon>Bacteria</taxon>
        <taxon>Bacillati</taxon>
        <taxon>Actinomycetota</taxon>
        <taxon>Actinomycetes</taxon>
        <taxon>Kitasatosporales</taxon>
        <taxon>Streptomycetaceae</taxon>
        <taxon>Streptomyces</taxon>
    </lineage>
</organism>
<evidence type="ECO:0000313" key="14">
    <source>
        <dbReference type="EMBL" id="QBF51759.1"/>
    </source>
</evidence>
<evidence type="ECO:0000259" key="11">
    <source>
        <dbReference type="PROSITE" id="PS50075"/>
    </source>
</evidence>
<dbReference type="CDD" id="cd00833">
    <property type="entry name" value="PKS"/>
    <property type="match status" value="3"/>
</dbReference>
<dbReference type="InterPro" id="IPR016039">
    <property type="entry name" value="Thiolase-like"/>
</dbReference>
<dbReference type="SUPFAM" id="SSF52151">
    <property type="entry name" value="FabD/lysophospholipase-like"/>
    <property type="match status" value="3"/>
</dbReference>
<dbReference type="SMART" id="SM00822">
    <property type="entry name" value="PKS_KR"/>
    <property type="match status" value="3"/>
</dbReference>